<name>A0A346Y594_9ACTN</name>
<feature type="transmembrane region" description="Helical" evidence="1">
    <location>
        <begin position="144"/>
        <end position="162"/>
    </location>
</feature>
<dbReference type="OrthoDB" id="428263at2"/>
<protein>
    <submittedName>
        <fullName evidence="2">Integral-membrane protein</fullName>
    </submittedName>
</protein>
<sequence>MPYDIALVAAALTCSLVSGLLLGFAIVAMPGVGTLDDRGFVRAFQVMDRVIQDRQPVFMLLWAGSVVAVLAALGLGWRQEAGSGRLLLVGATVLWIGGLQVPTATINIPLNNALQAVDVAAVDDQSISRARDAFERRWNRWNRVRSAAGVLASTGFVLLLLAR</sequence>
<evidence type="ECO:0000313" key="2">
    <source>
        <dbReference type="EMBL" id="AXV09641.1"/>
    </source>
</evidence>
<dbReference type="AlphaFoldDB" id="A0A346Y594"/>
<organism evidence="2 3">
    <name type="scientific">Euzebya pacifica</name>
    <dbReference type="NCBI Taxonomy" id="1608957"/>
    <lineage>
        <taxon>Bacteria</taxon>
        <taxon>Bacillati</taxon>
        <taxon>Actinomycetota</taxon>
        <taxon>Nitriliruptoria</taxon>
        <taxon>Euzebyales</taxon>
    </lineage>
</organism>
<keyword evidence="1" id="KW-1133">Transmembrane helix</keyword>
<dbReference type="EMBL" id="CP031165">
    <property type="protein sequence ID" value="AXV09641.1"/>
    <property type="molecule type" value="Genomic_DNA"/>
</dbReference>
<feature type="transmembrane region" description="Helical" evidence="1">
    <location>
        <begin position="56"/>
        <end position="77"/>
    </location>
</feature>
<gene>
    <name evidence="2" type="ORF">DVS28_a4984</name>
</gene>
<dbReference type="RefSeq" id="WP_114593788.1">
    <property type="nucleotide sequence ID" value="NZ_CP031165.1"/>
</dbReference>
<accession>A0A346Y594</accession>
<proteinExistence type="predicted"/>
<evidence type="ECO:0000313" key="3">
    <source>
        <dbReference type="Proteomes" id="UP000264006"/>
    </source>
</evidence>
<dbReference type="Proteomes" id="UP000264006">
    <property type="component" value="Chromosome"/>
</dbReference>
<evidence type="ECO:0000256" key="1">
    <source>
        <dbReference type="SAM" id="Phobius"/>
    </source>
</evidence>
<dbReference type="Pfam" id="PF08592">
    <property type="entry name" value="Anthrone_oxy"/>
    <property type="match status" value="1"/>
</dbReference>
<feature type="transmembrane region" description="Helical" evidence="1">
    <location>
        <begin position="6"/>
        <end position="35"/>
    </location>
</feature>
<keyword evidence="3" id="KW-1185">Reference proteome</keyword>
<keyword evidence="1" id="KW-0812">Transmembrane</keyword>
<reference evidence="2 3" key="1">
    <citation type="submission" date="2018-09" db="EMBL/GenBank/DDBJ databases">
        <title>Complete genome sequence of Euzebya sp. DY32-46 isolated from seawater of Pacific Ocean.</title>
        <authorList>
            <person name="Xu L."/>
            <person name="Wu Y.-H."/>
            <person name="Xu X.-W."/>
        </authorList>
    </citation>
    <scope>NUCLEOTIDE SEQUENCE [LARGE SCALE GENOMIC DNA]</scope>
    <source>
        <strain evidence="2 3">DY32-46</strain>
    </source>
</reference>
<keyword evidence="1" id="KW-0472">Membrane</keyword>
<dbReference type="KEGG" id="euz:DVS28_a4984"/>
<dbReference type="InterPro" id="IPR013901">
    <property type="entry name" value="Anthrone_oxy"/>
</dbReference>